<reference evidence="7 8" key="1">
    <citation type="journal article" date="2011" name="J. Gen. Appl. Microbiol.">
        <title>Draft genome sequencing of the enigmatic yeast Saitoella complicata.</title>
        <authorList>
            <person name="Nishida H."/>
            <person name="Hamamoto M."/>
            <person name="Sugiyama J."/>
        </authorList>
    </citation>
    <scope>NUCLEOTIDE SEQUENCE [LARGE SCALE GENOMIC DNA]</scope>
    <source>
        <strain evidence="7 8">NRRL Y-17804</strain>
    </source>
</reference>
<dbReference type="STRING" id="698492.A0A0E9N827"/>
<dbReference type="GO" id="GO:0007015">
    <property type="term" value="P:actin filament organization"/>
    <property type="evidence" value="ECO:0007669"/>
    <property type="project" value="TreeGrafter"/>
</dbReference>
<evidence type="ECO:0000256" key="4">
    <source>
        <dbReference type="ARBA" id="ARBA00024863"/>
    </source>
</evidence>
<comment type="function">
    <text evidence="4">Involved in cytoskeletal rearrangements required for phagocytosis of apoptotic cells and cell motility. Acts in association with DOCK1 and CRK. Was initially proposed to be required in complex with DOCK1 to activate Rac Rho small GTPases. May enhance the guanine nucleotide exchange factor (GEF) activity of DOCK1.</text>
</comment>
<keyword evidence="1" id="KW-0053">Apoptosis</keyword>
<evidence type="ECO:0000313" key="8">
    <source>
        <dbReference type="Proteomes" id="UP000033140"/>
    </source>
</evidence>
<dbReference type="PANTHER" id="PTHR12771">
    <property type="entry name" value="ENGULFMENT AND CELL MOTILITY"/>
    <property type="match status" value="1"/>
</dbReference>
<dbReference type="PROSITE" id="PS51335">
    <property type="entry name" value="ELMO"/>
    <property type="match status" value="1"/>
</dbReference>
<keyword evidence="3" id="KW-0729">SH3-binding</keyword>
<dbReference type="AlphaFoldDB" id="A0A0E9N827"/>
<dbReference type="PANTHER" id="PTHR12771:SF56">
    <property type="entry name" value="CED-12"/>
    <property type="match status" value="1"/>
</dbReference>
<evidence type="ECO:0000313" key="7">
    <source>
        <dbReference type="EMBL" id="GAO45948.1"/>
    </source>
</evidence>
<dbReference type="GO" id="GO:0006915">
    <property type="term" value="P:apoptotic process"/>
    <property type="evidence" value="ECO:0007669"/>
    <property type="project" value="UniProtKB-KW"/>
</dbReference>
<dbReference type="InterPro" id="IPR006816">
    <property type="entry name" value="ELMO_dom"/>
</dbReference>
<dbReference type="InterPro" id="IPR011993">
    <property type="entry name" value="PH-like_dom_sf"/>
</dbReference>
<keyword evidence="8" id="KW-1185">Reference proteome</keyword>
<gene>
    <name evidence="7" type="ORF">G7K_0193-t1</name>
</gene>
<organism evidence="7 8">
    <name type="scientific">Saitoella complicata (strain BCRC 22490 / CBS 7301 / JCM 7358 / NBRC 10748 / NRRL Y-17804)</name>
    <dbReference type="NCBI Taxonomy" id="698492"/>
    <lineage>
        <taxon>Eukaryota</taxon>
        <taxon>Fungi</taxon>
        <taxon>Dikarya</taxon>
        <taxon>Ascomycota</taxon>
        <taxon>Taphrinomycotina</taxon>
        <taxon>Taphrinomycotina incertae sedis</taxon>
        <taxon>Saitoella</taxon>
    </lineage>
</organism>
<accession>A0A0E9N827</accession>
<reference evidence="7 8" key="3">
    <citation type="journal article" date="2015" name="Genome Announc.">
        <title>Draft Genome Sequence of the Archiascomycetous Yeast Saitoella complicata.</title>
        <authorList>
            <person name="Yamauchi K."/>
            <person name="Kondo S."/>
            <person name="Hamamoto M."/>
            <person name="Takahashi Y."/>
            <person name="Ogura Y."/>
            <person name="Hayashi T."/>
            <person name="Nishida H."/>
        </authorList>
    </citation>
    <scope>NUCLEOTIDE SEQUENCE [LARGE SCALE GENOMIC DNA]</scope>
    <source>
        <strain evidence="7 8">NRRL Y-17804</strain>
    </source>
</reference>
<dbReference type="Gene3D" id="1.25.10.10">
    <property type="entry name" value="Leucine-rich Repeat Variant"/>
    <property type="match status" value="1"/>
</dbReference>
<dbReference type="Proteomes" id="UP000033140">
    <property type="component" value="Unassembled WGS sequence"/>
</dbReference>
<reference evidence="7 8" key="2">
    <citation type="journal article" date="2014" name="J. Gen. Appl. Microbiol.">
        <title>The early diverging ascomycetous budding yeast Saitoella complicata has three histone deacetylases belonging to the Clr6, Hos2, and Rpd3 lineages.</title>
        <authorList>
            <person name="Nishida H."/>
            <person name="Matsumoto T."/>
            <person name="Kondo S."/>
            <person name="Hamamoto M."/>
            <person name="Yoshikawa H."/>
        </authorList>
    </citation>
    <scope>NUCLEOTIDE SEQUENCE [LARGE SCALE GENOMIC DNA]</scope>
    <source>
        <strain evidence="7 8">NRRL Y-17804</strain>
    </source>
</reference>
<dbReference type="EMBL" id="BACD03000001">
    <property type="protein sequence ID" value="GAO45948.1"/>
    <property type="molecule type" value="Genomic_DNA"/>
</dbReference>
<dbReference type="InterPro" id="IPR050868">
    <property type="entry name" value="ELMO_domain-containing"/>
</dbReference>
<evidence type="ECO:0000256" key="5">
    <source>
        <dbReference type="SAM" id="MobiDB-lite"/>
    </source>
</evidence>
<name>A0A0E9N827_SAICN</name>
<dbReference type="InterPro" id="IPR011989">
    <property type="entry name" value="ARM-like"/>
</dbReference>
<dbReference type="InterPro" id="IPR016024">
    <property type="entry name" value="ARM-type_fold"/>
</dbReference>
<protein>
    <recommendedName>
        <fullName evidence="6">ELMO domain-containing protein</fullName>
    </recommendedName>
</protein>
<dbReference type="InterPro" id="IPR001849">
    <property type="entry name" value="PH_domain"/>
</dbReference>
<sequence length="679" mass="75556">MNVVEVVERLGSEQEPVRKLAAFKLQAHISDPSIADAFVAVGGVKPLRTLALTSTGNTLAYSLTSLSNLLDVDRGWDGIDAAILDRIVSLVIKEPLVNILRPALSVLVCLVGHGRGQGHGMLRTKGFLEAIVNRLGSADHVLCANSLMLINALTQDAWNAKNMGGGHSRTNSHSKEWEGFVQEMRRLGVQRAVSTLMQQTPTPDLLLPPLQVFQSLTLTLLHSWSRIRVDPSHLSILDTIWKESDLNVISGTKWTKLGFATEFPLGEFAFVGREEERGECGCGWLGLSDLVGFVEKDREGFRKLLLEQLAKPEQLRCPLARASITVTNLLYAHFSLSMPDPSSHPKIESPFSPRGSTMTLSTAYDNGLCPLLLSWGSLHHATLLAFFRLWTESHAIIDDFDRVKDLVEVLLSTVMSAPDTKDKGVKEVERELFEFEYRLLRRLQLERLERVQERTWEGPVRDLTEKIRREAWTFVKWQRIKCLGRGEWFPIEDGGKRGKKWRFVILEEEKTRKCLRIGEFDTKDDTKPTLDMLPEKVDLSLAGEITSAIKSPTSTQSNTSTLKSRPRSSSLANALKSTPTTIPQIVVKAQSPNARSPLLTLNPQTLHSHAEWLDGLLIALGREPVCAETEGRVSVLVSTGVKVRLMELRNEGEGVKISGVVGEIRREGVGVGFYYGDPL</sequence>
<evidence type="ECO:0000259" key="6">
    <source>
        <dbReference type="PROSITE" id="PS51335"/>
    </source>
</evidence>
<dbReference type="Gene3D" id="2.30.29.30">
    <property type="entry name" value="Pleckstrin-homology domain (PH domain)/Phosphotyrosine-binding domain (PTB)"/>
    <property type="match status" value="1"/>
</dbReference>
<keyword evidence="2" id="KW-0581">Phagocytosis</keyword>
<dbReference type="OrthoDB" id="28413at2759"/>
<feature type="domain" description="ELMO" evidence="6">
    <location>
        <begin position="232"/>
        <end position="415"/>
    </location>
</feature>
<evidence type="ECO:0000256" key="2">
    <source>
        <dbReference type="ARBA" id="ARBA00022907"/>
    </source>
</evidence>
<dbReference type="InterPro" id="IPR024574">
    <property type="entry name" value="ELMO_ARM"/>
</dbReference>
<dbReference type="Pfam" id="PF04727">
    <property type="entry name" value="ELMO_CED12"/>
    <property type="match status" value="1"/>
</dbReference>
<dbReference type="Pfam" id="PF11841">
    <property type="entry name" value="ELMO_ARM"/>
    <property type="match status" value="1"/>
</dbReference>
<proteinExistence type="predicted"/>
<dbReference type="GO" id="GO:0017124">
    <property type="term" value="F:SH3 domain binding"/>
    <property type="evidence" value="ECO:0007669"/>
    <property type="project" value="UniProtKB-KW"/>
</dbReference>
<comment type="caution">
    <text evidence="7">The sequence shown here is derived from an EMBL/GenBank/DDBJ whole genome shotgun (WGS) entry which is preliminary data.</text>
</comment>
<dbReference type="Pfam" id="PF16457">
    <property type="entry name" value="PH_12"/>
    <property type="match status" value="1"/>
</dbReference>
<feature type="region of interest" description="Disordered" evidence="5">
    <location>
        <begin position="548"/>
        <end position="575"/>
    </location>
</feature>
<dbReference type="RefSeq" id="XP_019023353.1">
    <property type="nucleotide sequence ID" value="XM_019170205.1"/>
</dbReference>
<dbReference type="OMA" id="CPHMKDL"/>
<dbReference type="SUPFAM" id="SSF48371">
    <property type="entry name" value="ARM repeat"/>
    <property type="match status" value="1"/>
</dbReference>
<dbReference type="GO" id="GO:0005886">
    <property type="term" value="C:plasma membrane"/>
    <property type="evidence" value="ECO:0007669"/>
    <property type="project" value="TreeGrafter"/>
</dbReference>
<evidence type="ECO:0000256" key="1">
    <source>
        <dbReference type="ARBA" id="ARBA00022703"/>
    </source>
</evidence>
<evidence type="ECO:0000256" key="3">
    <source>
        <dbReference type="ARBA" id="ARBA00023036"/>
    </source>
</evidence>